<dbReference type="CDD" id="cd04622">
    <property type="entry name" value="CBS_pair_HRP1_like"/>
    <property type="match status" value="1"/>
</dbReference>
<name>A0A556PM34_9BACI</name>
<dbReference type="InterPro" id="IPR051257">
    <property type="entry name" value="Diverse_CBS-Domain"/>
</dbReference>
<feature type="domain" description="CBS" evidence="4">
    <location>
        <begin position="37"/>
        <end position="94"/>
    </location>
</feature>
<evidence type="ECO:0000256" key="2">
    <source>
        <dbReference type="PROSITE-ProRule" id="PRU00703"/>
    </source>
</evidence>
<dbReference type="PROSITE" id="PS51371">
    <property type="entry name" value="CBS"/>
    <property type="match status" value="2"/>
</dbReference>
<dbReference type="EMBL" id="VMHE01000009">
    <property type="protein sequence ID" value="TSJ65462.1"/>
    <property type="molecule type" value="Genomic_DNA"/>
</dbReference>
<sequence length="168" mass="18340">MFISGNSISAGGQARKNRGTKISSKEVFNMPMLKEVMTDTVIAADATDSLTETAKEMKNNDIGDLPVLEGNKLKGVVTDRDIVIRGLAEGKNPENTEVREIMTSKVISASPDTDVHEGVQQMESHQVKRLFIVENDNLQGVVTTGDLARNPQTKDIVDEVQSAIKEEK</sequence>
<feature type="compositionally biased region" description="Polar residues" evidence="3">
    <location>
        <begin position="1"/>
        <end position="10"/>
    </location>
</feature>
<keyword evidence="6" id="KW-1185">Reference proteome</keyword>
<feature type="domain" description="CBS" evidence="4">
    <location>
        <begin position="102"/>
        <end position="159"/>
    </location>
</feature>
<reference evidence="5 6" key="1">
    <citation type="submission" date="2019-07" db="EMBL/GenBank/DDBJ databases">
        <title>Allobacillus sp. nov. SKP isolated from shrimp paste of Euphausiacea.</title>
        <authorList>
            <person name="Kanchanasin P."/>
            <person name="Tanasupawat S."/>
            <person name="Shi W."/>
            <person name="Wu L."/>
            <person name="Ma J."/>
        </authorList>
    </citation>
    <scope>NUCLEOTIDE SEQUENCE [LARGE SCALE GENOMIC DNA]</scope>
    <source>
        <strain evidence="5 6">SKP4-8</strain>
    </source>
</reference>
<dbReference type="PANTHER" id="PTHR43080:SF2">
    <property type="entry name" value="CBS DOMAIN-CONTAINING PROTEIN"/>
    <property type="match status" value="1"/>
</dbReference>
<dbReference type="InterPro" id="IPR046342">
    <property type="entry name" value="CBS_dom_sf"/>
</dbReference>
<evidence type="ECO:0000256" key="3">
    <source>
        <dbReference type="SAM" id="MobiDB-lite"/>
    </source>
</evidence>
<dbReference type="Gene3D" id="3.10.580.10">
    <property type="entry name" value="CBS-domain"/>
    <property type="match status" value="1"/>
</dbReference>
<evidence type="ECO:0000313" key="5">
    <source>
        <dbReference type="EMBL" id="TSJ65462.1"/>
    </source>
</evidence>
<comment type="caution">
    <text evidence="5">The sequence shown here is derived from an EMBL/GenBank/DDBJ whole genome shotgun (WGS) entry which is preliminary data.</text>
</comment>
<dbReference type="SMART" id="SM00116">
    <property type="entry name" value="CBS"/>
    <property type="match status" value="2"/>
</dbReference>
<dbReference type="Proteomes" id="UP000316425">
    <property type="component" value="Unassembled WGS sequence"/>
</dbReference>
<accession>A0A556PM34</accession>
<dbReference type="OrthoDB" id="9802114at2"/>
<dbReference type="Pfam" id="PF00571">
    <property type="entry name" value="CBS"/>
    <property type="match status" value="2"/>
</dbReference>
<keyword evidence="1 2" id="KW-0129">CBS domain</keyword>
<protein>
    <submittedName>
        <fullName evidence="5">CBS domain-containing protein</fullName>
    </submittedName>
</protein>
<evidence type="ECO:0000313" key="6">
    <source>
        <dbReference type="Proteomes" id="UP000316425"/>
    </source>
</evidence>
<feature type="region of interest" description="Disordered" evidence="3">
    <location>
        <begin position="1"/>
        <end position="23"/>
    </location>
</feature>
<organism evidence="5 6">
    <name type="scientific">Allobacillus salarius</name>
    <dbReference type="NCBI Taxonomy" id="1955272"/>
    <lineage>
        <taxon>Bacteria</taxon>
        <taxon>Bacillati</taxon>
        <taxon>Bacillota</taxon>
        <taxon>Bacilli</taxon>
        <taxon>Bacillales</taxon>
        <taxon>Bacillaceae</taxon>
        <taxon>Allobacillus</taxon>
    </lineage>
</organism>
<evidence type="ECO:0000256" key="1">
    <source>
        <dbReference type="ARBA" id="ARBA00023122"/>
    </source>
</evidence>
<gene>
    <name evidence="5" type="ORF">FPQ13_06550</name>
</gene>
<dbReference type="PANTHER" id="PTHR43080">
    <property type="entry name" value="CBS DOMAIN-CONTAINING PROTEIN CBSX3, MITOCHONDRIAL"/>
    <property type="match status" value="1"/>
</dbReference>
<dbReference type="SUPFAM" id="SSF54631">
    <property type="entry name" value="CBS-domain pair"/>
    <property type="match status" value="1"/>
</dbReference>
<dbReference type="InterPro" id="IPR000644">
    <property type="entry name" value="CBS_dom"/>
</dbReference>
<proteinExistence type="predicted"/>
<evidence type="ECO:0000259" key="4">
    <source>
        <dbReference type="PROSITE" id="PS51371"/>
    </source>
</evidence>
<dbReference type="AlphaFoldDB" id="A0A556PM34"/>